<dbReference type="Pfam" id="PF00848">
    <property type="entry name" value="Ring_hydroxyl_A"/>
    <property type="match status" value="1"/>
</dbReference>
<dbReference type="SUPFAM" id="SSF50022">
    <property type="entry name" value="ISP domain"/>
    <property type="match status" value="1"/>
</dbReference>
<keyword evidence="3" id="KW-0479">Metal-binding</keyword>
<keyword evidence="4" id="KW-0560">Oxidoreductase</keyword>
<evidence type="ECO:0000256" key="3">
    <source>
        <dbReference type="ARBA" id="ARBA00022723"/>
    </source>
</evidence>
<dbReference type="PANTHER" id="PTHR43756:SF5">
    <property type="entry name" value="CHOLINE MONOOXYGENASE, CHLOROPLASTIC"/>
    <property type="match status" value="1"/>
</dbReference>
<proteinExistence type="predicted"/>
<gene>
    <name evidence="9" type="ORF">GCM10010448_37190</name>
</gene>
<keyword evidence="9" id="KW-0223">Dioxygenase</keyword>
<dbReference type="Pfam" id="PF00355">
    <property type="entry name" value="Rieske"/>
    <property type="match status" value="1"/>
</dbReference>
<dbReference type="InterPro" id="IPR017941">
    <property type="entry name" value="Rieske_2Fe-2S"/>
</dbReference>
<feature type="domain" description="Rieske" evidence="8">
    <location>
        <begin position="80"/>
        <end position="188"/>
    </location>
</feature>
<evidence type="ECO:0000256" key="7">
    <source>
        <dbReference type="SAM" id="MobiDB-lite"/>
    </source>
</evidence>
<dbReference type="Proteomes" id="UP001501532">
    <property type="component" value="Unassembled WGS sequence"/>
</dbReference>
<dbReference type="CDD" id="cd03469">
    <property type="entry name" value="Rieske_RO_Alpha_N"/>
    <property type="match status" value="1"/>
</dbReference>
<comment type="caution">
    <text evidence="9">The sequence shown here is derived from an EMBL/GenBank/DDBJ whole genome shotgun (WGS) entry which is preliminary data.</text>
</comment>
<reference evidence="10" key="1">
    <citation type="journal article" date="2019" name="Int. J. Syst. Evol. Microbiol.">
        <title>The Global Catalogue of Microorganisms (GCM) 10K type strain sequencing project: providing services to taxonomists for standard genome sequencing and annotation.</title>
        <authorList>
            <consortium name="The Broad Institute Genomics Platform"/>
            <consortium name="The Broad Institute Genome Sequencing Center for Infectious Disease"/>
            <person name="Wu L."/>
            <person name="Ma J."/>
        </authorList>
    </citation>
    <scope>NUCLEOTIDE SEQUENCE [LARGE SCALE GENOMIC DNA]</scope>
    <source>
        <strain evidence="10">JCM 9091</strain>
    </source>
</reference>
<keyword evidence="2" id="KW-0001">2Fe-2S</keyword>
<name>A0ABP6LNI9_9ACTN</name>
<evidence type="ECO:0000256" key="1">
    <source>
        <dbReference type="ARBA" id="ARBA00001962"/>
    </source>
</evidence>
<dbReference type="PRINTS" id="PR00090">
    <property type="entry name" value="RNGDIOXGNASE"/>
</dbReference>
<dbReference type="GO" id="GO:0051213">
    <property type="term" value="F:dioxygenase activity"/>
    <property type="evidence" value="ECO:0007669"/>
    <property type="project" value="UniProtKB-KW"/>
</dbReference>
<evidence type="ECO:0000256" key="2">
    <source>
        <dbReference type="ARBA" id="ARBA00022714"/>
    </source>
</evidence>
<dbReference type="InterPro" id="IPR015879">
    <property type="entry name" value="Ring_hydroxy_dOase_asu_C_dom"/>
</dbReference>
<evidence type="ECO:0000256" key="5">
    <source>
        <dbReference type="ARBA" id="ARBA00023004"/>
    </source>
</evidence>
<organism evidence="9 10">
    <name type="scientific">Streptomyces glomeratus</name>
    <dbReference type="NCBI Taxonomy" id="284452"/>
    <lineage>
        <taxon>Bacteria</taxon>
        <taxon>Bacillati</taxon>
        <taxon>Actinomycetota</taxon>
        <taxon>Actinomycetes</taxon>
        <taxon>Kitasatosporales</taxon>
        <taxon>Streptomycetaceae</taxon>
        <taxon>Streptomyces</taxon>
    </lineage>
</organism>
<dbReference type="SUPFAM" id="SSF55961">
    <property type="entry name" value="Bet v1-like"/>
    <property type="match status" value="1"/>
</dbReference>
<dbReference type="PROSITE" id="PS51296">
    <property type="entry name" value="RIESKE"/>
    <property type="match status" value="1"/>
</dbReference>
<sequence length="415" mass="45362">MSASRTTTGGGRDGGAWDDDRGFGPLASATEEDPGDTAELLKELARYLDADAPAISLPPRVFSSPRVYEWERTKVYGRSWILVAHRDELTEPGDYLSLTIAGESVLVARGEDGGLRGMSPICRHRMMPVVAEGTGHADAFTCPQHLWKYGLDGRLIGATFMRGNKAFDPAACRLPAFAVEEWNGLVFVNLDAEAEPLAPHLSRIGEDLAHYRLDEMVQIGSWVEDWAVNWKIAVENAHENYHVMGFHPETLNPSAPGGTDTAVRSDSPWATSLLVPLVEPLQPEGVTLTDEEKGRMYCFFTFPAGSLAACGDQVIWLSFLPVSVDRTQVRGGVLTPARLVEGADREEVRQGVEAYSAVINGEDQRGLEAVQRAVGSRFAGRGHLSPKEPGVLVFYRNLAKAMLSSEGEWPGEWRS</sequence>
<dbReference type="Gene3D" id="2.102.10.10">
    <property type="entry name" value="Rieske [2Fe-2S] iron-sulphur domain"/>
    <property type="match status" value="1"/>
</dbReference>
<comment type="cofactor">
    <cofactor evidence="1">
        <name>Fe cation</name>
        <dbReference type="ChEBI" id="CHEBI:24875"/>
    </cofactor>
</comment>
<keyword evidence="10" id="KW-1185">Reference proteome</keyword>
<evidence type="ECO:0000259" key="8">
    <source>
        <dbReference type="PROSITE" id="PS51296"/>
    </source>
</evidence>
<protein>
    <submittedName>
        <fullName evidence="9">Aromatic ring-hydroxylating dioxygenase subunit alpha</fullName>
    </submittedName>
</protein>
<dbReference type="PANTHER" id="PTHR43756">
    <property type="entry name" value="CHOLINE MONOOXYGENASE, CHLOROPLASTIC"/>
    <property type="match status" value="1"/>
</dbReference>
<evidence type="ECO:0000313" key="10">
    <source>
        <dbReference type="Proteomes" id="UP001501532"/>
    </source>
</evidence>
<keyword evidence="6" id="KW-0411">Iron-sulfur</keyword>
<evidence type="ECO:0000313" key="9">
    <source>
        <dbReference type="EMBL" id="GAA3050699.1"/>
    </source>
</evidence>
<evidence type="ECO:0000256" key="4">
    <source>
        <dbReference type="ARBA" id="ARBA00023002"/>
    </source>
</evidence>
<feature type="region of interest" description="Disordered" evidence="7">
    <location>
        <begin position="1"/>
        <end position="35"/>
    </location>
</feature>
<evidence type="ECO:0000256" key="6">
    <source>
        <dbReference type="ARBA" id="ARBA00023014"/>
    </source>
</evidence>
<dbReference type="EMBL" id="BAAAUF010000031">
    <property type="protein sequence ID" value="GAA3050699.1"/>
    <property type="molecule type" value="Genomic_DNA"/>
</dbReference>
<dbReference type="InterPro" id="IPR036922">
    <property type="entry name" value="Rieske_2Fe-2S_sf"/>
</dbReference>
<dbReference type="InterPro" id="IPR001663">
    <property type="entry name" value="Rng_hydr_dOase-A"/>
</dbReference>
<keyword evidence="5" id="KW-0408">Iron</keyword>
<accession>A0ABP6LNI9</accession>
<dbReference type="RefSeq" id="WP_234519859.1">
    <property type="nucleotide sequence ID" value="NZ_BAAAUF010000031.1"/>
</dbReference>
<dbReference type="Gene3D" id="3.90.380.10">
    <property type="entry name" value="Naphthalene 1,2-dioxygenase Alpha Subunit, Chain A, domain 1"/>
    <property type="match status" value="1"/>
</dbReference>